<keyword evidence="8 9" id="KW-0407">Ion channel</keyword>
<feature type="transmembrane region" description="Helical" evidence="9">
    <location>
        <begin position="218"/>
        <end position="241"/>
    </location>
</feature>
<keyword evidence="2 9" id="KW-0813">Transport</keyword>
<reference evidence="10" key="1">
    <citation type="submission" date="2015-07" db="EMBL/GenBank/DDBJ databases">
        <title>MeaNS - Measles Nucleotide Surveillance Program.</title>
        <authorList>
            <person name="Tran T."/>
            <person name="Druce J."/>
        </authorList>
    </citation>
    <scope>NUCLEOTIDE SEQUENCE</scope>
    <source>
        <strain evidence="10">UCB-OBI-ISO-001</strain>
        <tissue evidence="10">Gonad</tissue>
    </source>
</reference>
<dbReference type="GO" id="GO:0034220">
    <property type="term" value="P:monoatomic ion transmembrane transport"/>
    <property type="evidence" value="ECO:0007669"/>
    <property type="project" value="UniProtKB-KW"/>
</dbReference>
<feature type="transmembrane region" description="Helical" evidence="9">
    <location>
        <begin position="302"/>
        <end position="326"/>
    </location>
</feature>
<comment type="subcellular location">
    <subcellularLocation>
        <location evidence="1 9">Cell membrane</location>
        <topology evidence="1 9">Multi-pass membrane protein</topology>
    </subcellularLocation>
</comment>
<dbReference type="GO" id="GO:0005886">
    <property type="term" value="C:plasma membrane"/>
    <property type="evidence" value="ECO:0007669"/>
    <property type="project" value="UniProtKB-SubCell"/>
</dbReference>
<dbReference type="PANTHER" id="PTHR11893:SF36">
    <property type="entry name" value="INNEXIN-5"/>
    <property type="match status" value="1"/>
</dbReference>
<evidence type="ECO:0000256" key="4">
    <source>
        <dbReference type="ARBA" id="ARBA00022692"/>
    </source>
</evidence>
<evidence type="ECO:0000256" key="1">
    <source>
        <dbReference type="ARBA" id="ARBA00004651"/>
    </source>
</evidence>
<evidence type="ECO:0000313" key="10">
    <source>
        <dbReference type="EMBL" id="KOF80529.1"/>
    </source>
</evidence>
<keyword evidence="4 9" id="KW-0812">Transmembrane</keyword>
<gene>
    <name evidence="9" type="primary">inx</name>
    <name evidence="10" type="ORF">OCBIM_22027758mg</name>
</gene>
<dbReference type="AlphaFoldDB" id="A0A0L8GUL7"/>
<comment type="function">
    <text evidence="9">Structural component of the gap junctions.</text>
</comment>
<evidence type="ECO:0000256" key="7">
    <source>
        <dbReference type="ARBA" id="ARBA00023136"/>
    </source>
</evidence>
<dbReference type="PROSITE" id="PS51013">
    <property type="entry name" value="PANNEXIN"/>
    <property type="match status" value="1"/>
</dbReference>
<dbReference type="OrthoDB" id="5867527at2759"/>
<evidence type="ECO:0000256" key="8">
    <source>
        <dbReference type="ARBA" id="ARBA00023303"/>
    </source>
</evidence>
<comment type="similarity">
    <text evidence="9">Belongs to the pannexin family.</text>
</comment>
<dbReference type="InterPro" id="IPR000990">
    <property type="entry name" value="Innexin"/>
</dbReference>
<evidence type="ECO:0000256" key="9">
    <source>
        <dbReference type="RuleBase" id="RU010713"/>
    </source>
</evidence>
<dbReference type="PRINTS" id="PR01262">
    <property type="entry name" value="INNEXIN"/>
</dbReference>
<accession>A0A0L8GUL7</accession>
<protein>
    <recommendedName>
        <fullName evidence="9">Innexin</fullName>
    </recommendedName>
</protein>
<evidence type="ECO:0000256" key="6">
    <source>
        <dbReference type="ARBA" id="ARBA00023065"/>
    </source>
</evidence>
<dbReference type="OMA" id="PIVNEEC"/>
<comment type="caution">
    <text evidence="9">Lacks conserved residue(s) required for the propagation of feature annotation.</text>
</comment>
<keyword evidence="3" id="KW-1003">Cell membrane</keyword>
<dbReference type="EMBL" id="KQ420358">
    <property type="protein sequence ID" value="KOF80529.1"/>
    <property type="molecule type" value="Genomic_DNA"/>
</dbReference>
<organism evidence="10">
    <name type="scientific">Octopus bimaculoides</name>
    <name type="common">California two-spotted octopus</name>
    <dbReference type="NCBI Taxonomy" id="37653"/>
    <lineage>
        <taxon>Eukaryota</taxon>
        <taxon>Metazoa</taxon>
        <taxon>Spiralia</taxon>
        <taxon>Lophotrochozoa</taxon>
        <taxon>Mollusca</taxon>
        <taxon>Cephalopoda</taxon>
        <taxon>Coleoidea</taxon>
        <taxon>Octopodiformes</taxon>
        <taxon>Octopoda</taxon>
        <taxon>Incirrata</taxon>
        <taxon>Octopodidae</taxon>
        <taxon>Octopus</taxon>
    </lineage>
</organism>
<keyword evidence="7 9" id="KW-0472">Membrane</keyword>
<feature type="transmembrane region" description="Helical" evidence="9">
    <location>
        <begin position="44"/>
        <end position="63"/>
    </location>
</feature>
<name>A0A0L8GUL7_OCTBM</name>
<keyword evidence="5 9" id="KW-1133">Transmembrane helix</keyword>
<dbReference type="GO" id="GO:0005921">
    <property type="term" value="C:gap junction"/>
    <property type="evidence" value="ECO:0007669"/>
    <property type="project" value="UniProtKB-UniRule"/>
</dbReference>
<dbReference type="STRING" id="37653.A0A0L8GUL7"/>
<evidence type="ECO:0000256" key="2">
    <source>
        <dbReference type="ARBA" id="ARBA00022448"/>
    </source>
</evidence>
<sequence>MSIPVSSSDDNFFSVISSLIENFGSYSRVRGSINDDWVDRLNHLYTVVLLVIFAVIISTGQYVGDAIQCWCPAEFTDAFVDYTKSYCWIANTYYIPMTDVIPVEIRKREDKQITYYQWVPLILLFQAFMFKFPNILWTSTHELSGLNLDKIVSMAEETQLGSPDDREETIKNIAHFLTRWLEAYREYKLNFLVKLRQRSSRMCCFLCSRRQGTFLTGLYVFVKMLYVANVIGQFFLLNAFMATDYTVYGLEVLQSLASNTVWQESPRFPRVTLCDLQIRQLQNLQRYTVQCVLPINLFNEKIFIFLWFWFVFVAACSCINLLSWFYRFIFSQAHIDYVTKYIRWWDSIQTKQDRKLCQKFTKEYLRDDGFLVLRVIAKNSTDLVAGDLLHYLWKAYKEKNDVKNKEPADVGSNVHT</sequence>
<evidence type="ECO:0000256" key="5">
    <source>
        <dbReference type="ARBA" id="ARBA00022989"/>
    </source>
</evidence>
<evidence type="ECO:0000256" key="3">
    <source>
        <dbReference type="ARBA" id="ARBA00022475"/>
    </source>
</evidence>
<dbReference type="PANTHER" id="PTHR11893">
    <property type="entry name" value="INNEXIN"/>
    <property type="match status" value="1"/>
</dbReference>
<dbReference type="KEGG" id="obi:106874684"/>
<dbReference type="Pfam" id="PF00876">
    <property type="entry name" value="Innexin"/>
    <property type="match status" value="1"/>
</dbReference>
<keyword evidence="6 9" id="KW-0406">Ion transport</keyword>
<proteinExistence type="inferred from homology"/>